<evidence type="ECO:0000313" key="2">
    <source>
        <dbReference type="EMBL" id="SQB28212.1"/>
    </source>
</evidence>
<evidence type="ECO:0000259" key="1">
    <source>
        <dbReference type="PROSITE" id="PS51747"/>
    </source>
</evidence>
<reference evidence="2 3" key="1">
    <citation type="submission" date="2018-06" db="EMBL/GenBank/DDBJ databases">
        <authorList>
            <consortium name="Pathogen Informatics"/>
            <person name="Doyle S."/>
        </authorList>
    </citation>
    <scope>NUCLEOTIDE SEQUENCE [LARGE SCALE GENOMIC DNA]</scope>
    <source>
        <strain evidence="2 3">NCTC10786</strain>
    </source>
</reference>
<sequence length="65" mass="7590">MYNAPAFITGVSPLSDVEFSHEYWMRHALTLAKRAWDEREVPVGAVLVHNNRVHWRRLEPSDRSS</sequence>
<feature type="domain" description="CMP/dCMP-type deaminase" evidence="1">
    <location>
        <begin position="19"/>
        <end position="65"/>
    </location>
</feature>
<dbReference type="InterPro" id="IPR016193">
    <property type="entry name" value="Cytidine_deaminase-like"/>
</dbReference>
<dbReference type="SUPFAM" id="SSF53927">
    <property type="entry name" value="Cytidine deaminase-like"/>
    <property type="match status" value="1"/>
</dbReference>
<gene>
    <name evidence="2" type="primary">tadA_1</name>
    <name evidence="2" type="ORF">NCTC10786_02179</name>
</gene>
<organism evidence="2 3">
    <name type="scientific">Citrobacter koseri</name>
    <name type="common">Citrobacter diversus</name>
    <dbReference type="NCBI Taxonomy" id="545"/>
    <lineage>
        <taxon>Bacteria</taxon>
        <taxon>Pseudomonadati</taxon>
        <taxon>Pseudomonadota</taxon>
        <taxon>Gammaproteobacteria</taxon>
        <taxon>Enterobacterales</taxon>
        <taxon>Enterobacteriaceae</taxon>
        <taxon>Citrobacter</taxon>
    </lineage>
</organism>
<dbReference type="Pfam" id="PF00383">
    <property type="entry name" value="dCMP_cyt_deam_1"/>
    <property type="match status" value="1"/>
</dbReference>
<accession>A0A2X2VBF7</accession>
<dbReference type="EC" id="3.5.4.-" evidence="2"/>
<keyword evidence="2" id="KW-0378">Hydrolase</keyword>
<dbReference type="Gene3D" id="3.40.140.10">
    <property type="entry name" value="Cytidine Deaminase, domain 2"/>
    <property type="match status" value="1"/>
</dbReference>
<evidence type="ECO:0000313" key="3">
    <source>
        <dbReference type="Proteomes" id="UP000251584"/>
    </source>
</evidence>
<dbReference type="Proteomes" id="UP000251584">
    <property type="component" value="Unassembled WGS sequence"/>
</dbReference>
<dbReference type="InterPro" id="IPR002125">
    <property type="entry name" value="CMP_dCMP_dom"/>
</dbReference>
<protein>
    <submittedName>
        <fullName evidence="2">tRNA-specific adenosine deaminase</fullName>
        <ecNumber evidence="2">3.5.4.-</ecNumber>
    </submittedName>
</protein>
<name>A0A2X2VBF7_CITKO</name>
<dbReference type="EMBL" id="UAVY01000004">
    <property type="protein sequence ID" value="SQB28212.1"/>
    <property type="molecule type" value="Genomic_DNA"/>
</dbReference>
<proteinExistence type="predicted"/>
<dbReference type="GO" id="GO:0016787">
    <property type="term" value="F:hydrolase activity"/>
    <property type="evidence" value="ECO:0007669"/>
    <property type="project" value="UniProtKB-KW"/>
</dbReference>
<dbReference type="AlphaFoldDB" id="A0A2X2VBF7"/>
<dbReference type="PROSITE" id="PS51747">
    <property type="entry name" value="CYT_DCMP_DEAMINASES_2"/>
    <property type="match status" value="1"/>
</dbReference>